<dbReference type="PRINTS" id="PR00039">
    <property type="entry name" value="HTHLYSR"/>
</dbReference>
<dbReference type="EMBL" id="JACNJH010000040">
    <property type="protein sequence ID" value="MBC8359920.1"/>
    <property type="molecule type" value="Genomic_DNA"/>
</dbReference>
<evidence type="ECO:0000256" key="4">
    <source>
        <dbReference type="ARBA" id="ARBA00023163"/>
    </source>
</evidence>
<evidence type="ECO:0000259" key="5">
    <source>
        <dbReference type="PROSITE" id="PS50931"/>
    </source>
</evidence>
<dbReference type="GO" id="GO:0000976">
    <property type="term" value="F:transcription cis-regulatory region binding"/>
    <property type="evidence" value="ECO:0007669"/>
    <property type="project" value="TreeGrafter"/>
</dbReference>
<dbReference type="Gene3D" id="1.10.10.10">
    <property type="entry name" value="Winged helix-like DNA-binding domain superfamily/Winged helix DNA-binding domain"/>
    <property type="match status" value="1"/>
</dbReference>
<dbReference type="SUPFAM" id="SSF46785">
    <property type="entry name" value="Winged helix' DNA-binding domain"/>
    <property type="match status" value="1"/>
</dbReference>
<dbReference type="Pfam" id="PF00126">
    <property type="entry name" value="HTH_1"/>
    <property type="match status" value="1"/>
</dbReference>
<dbReference type="PROSITE" id="PS50931">
    <property type="entry name" value="HTH_LYSR"/>
    <property type="match status" value="1"/>
</dbReference>
<accession>A0A8J6NPY1</accession>
<dbReference type="Proteomes" id="UP000603434">
    <property type="component" value="Unassembled WGS sequence"/>
</dbReference>
<dbReference type="Gene3D" id="3.40.190.290">
    <property type="match status" value="1"/>
</dbReference>
<dbReference type="SUPFAM" id="SSF53850">
    <property type="entry name" value="Periplasmic binding protein-like II"/>
    <property type="match status" value="1"/>
</dbReference>
<dbReference type="CDD" id="cd05466">
    <property type="entry name" value="PBP2_LTTR_substrate"/>
    <property type="match status" value="1"/>
</dbReference>
<evidence type="ECO:0000256" key="2">
    <source>
        <dbReference type="ARBA" id="ARBA00023015"/>
    </source>
</evidence>
<dbReference type="InterPro" id="IPR036390">
    <property type="entry name" value="WH_DNA-bd_sf"/>
</dbReference>
<feature type="domain" description="HTH lysR-type" evidence="5">
    <location>
        <begin position="1"/>
        <end position="58"/>
    </location>
</feature>
<dbReference type="FunFam" id="1.10.10.10:FF:000001">
    <property type="entry name" value="LysR family transcriptional regulator"/>
    <property type="match status" value="1"/>
</dbReference>
<protein>
    <submittedName>
        <fullName evidence="6">LysR family transcriptional regulator</fullName>
    </submittedName>
</protein>
<dbReference type="AlphaFoldDB" id="A0A8J6NPY1"/>
<dbReference type="Pfam" id="PF03466">
    <property type="entry name" value="LysR_substrate"/>
    <property type="match status" value="1"/>
</dbReference>
<dbReference type="InterPro" id="IPR036388">
    <property type="entry name" value="WH-like_DNA-bd_sf"/>
</dbReference>
<organism evidence="6 7">
    <name type="scientific">Candidatus Desulfatibia profunda</name>
    <dbReference type="NCBI Taxonomy" id="2841695"/>
    <lineage>
        <taxon>Bacteria</taxon>
        <taxon>Pseudomonadati</taxon>
        <taxon>Thermodesulfobacteriota</taxon>
        <taxon>Desulfobacteria</taxon>
        <taxon>Desulfobacterales</taxon>
        <taxon>Desulfobacterales incertae sedis</taxon>
        <taxon>Candidatus Desulfatibia</taxon>
    </lineage>
</organism>
<name>A0A8J6NPY1_9BACT</name>
<dbReference type="GO" id="GO:0003700">
    <property type="term" value="F:DNA-binding transcription factor activity"/>
    <property type="evidence" value="ECO:0007669"/>
    <property type="project" value="InterPro"/>
</dbReference>
<evidence type="ECO:0000256" key="1">
    <source>
        <dbReference type="ARBA" id="ARBA00009437"/>
    </source>
</evidence>
<proteinExistence type="inferred from homology"/>
<dbReference type="InterPro" id="IPR000847">
    <property type="entry name" value="LysR_HTH_N"/>
</dbReference>
<dbReference type="PANTHER" id="PTHR30126:SF100">
    <property type="entry name" value="LYSR-FAMILY TRANSCRIPTIONAL REGULATOR"/>
    <property type="match status" value="1"/>
</dbReference>
<evidence type="ECO:0000256" key="3">
    <source>
        <dbReference type="ARBA" id="ARBA00023125"/>
    </source>
</evidence>
<reference evidence="6 7" key="1">
    <citation type="submission" date="2020-08" db="EMBL/GenBank/DDBJ databases">
        <title>Bridging the membrane lipid divide: bacteria of the FCB group superphylum have the potential to synthesize archaeal ether lipids.</title>
        <authorList>
            <person name="Villanueva L."/>
            <person name="Von Meijenfeldt F.A.B."/>
            <person name="Westbye A.B."/>
            <person name="Yadav S."/>
            <person name="Hopmans E.C."/>
            <person name="Dutilh B.E."/>
            <person name="Sinninghe Damste J.S."/>
        </authorList>
    </citation>
    <scope>NUCLEOTIDE SEQUENCE [LARGE SCALE GENOMIC DNA]</scope>
    <source>
        <strain evidence="6">NIOZ-UU30</strain>
    </source>
</reference>
<keyword evidence="2" id="KW-0805">Transcription regulation</keyword>
<sequence length="296" mass="33025">MEIRQLRTFQTVARLLSFNRAAEHLHYAQSSISAQIQSLEEELGVQLFDRLGRGILLTEAGKRLLQYAEKILDLADQTRSEVAGARELTGSLTIKMPETLGVHRLPPVIKAFRARFPKVRLSFTSCTHEGLQKDLRKGITDLAFLLAESIQAADLAAEVLGIETLVLVAHPDHRLAAQPVVHARDLKGETILFSKVDCSYRRSLESILDTENIRYDAALEFNSVAAIKQCVMTGVGITVLPEITVAEDISKGRLAALSWAEGTLEVAILMIWYRDRWLSPTLSAFMEIVREVFNET</sequence>
<evidence type="ECO:0000313" key="6">
    <source>
        <dbReference type="EMBL" id="MBC8359920.1"/>
    </source>
</evidence>
<dbReference type="InterPro" id="IPR005119">
    <property type="entry name" value="LysR_subst-bd"/>
</dbReference>
<evidence type="ECO:0000313" key="7">
    <source>
        <dbReference type="Proteomes" id="UP000603434"/>
    </source>
</evidence>
<keyword evidence="4" id="KW-0804">Transcription</keyword>
<dbReference type="PANTHER" id="PTHR30126">
    <property type="entry name" value="HTH-TYPE TRANSCRIPTIONAL REGULATOR"/>
    <property type="match status" value="1"/>
</dbReference>
<comment type="caution">
    <text evidence="6">The sequence shown here is derived from an EMBL/GenBank/DDBJ whole genome shotgun (WGS) entry which is preliminary data.</text>
</comment>
<gene>
    <name evidence="6" type="ORF">H8E23_00795</name>
</gene>
<comment type="similarity">
    <text evidence="1">Belongs to the LysR transcriptional regulatory family.</text>
</comment>
<keyword evidence="3" id="KW-0238">DNA-binding</keyword>